<dbReference type="AlphaFoldDB" id="A0A377K5W1"/>
<gene>
    <name evidence="1" type="ORF">NCTC9075_03264</name>
</gene>
<evidence type="ECO:0000313" key="1">
    <source>
        <dbReference type="EMBL" id="STP19828.1"/>
    </source>
</evidence>
<reference evidence="1 2" key="1">
    <citation type="submission" date="2018-06" db="EMBL/GenBank/DDBJ databases">
        <authorList>
            <consortium name="Pathogen Informatics"/>
            <person name="Doyle S."/>
        </authorList>
    </citation>
    <scope>NUCLEOTIDE SEQUENCE [LARGE SCALE GENOMIC DNA]</scope>
    <source>
        <strain evidence="1 2">NCTC9075</strain>
    </source>
</reference>
<accession>A0A377K5W1</accession>
<protein>
    <submittedName>
        <fullName evidence="1">Uncharacterized protein</fullName>
    </submittedName>
</protein>
<dbReference type="EMBL" id="UGEM01000004">
    <property type="protein sequence ID" value="STP19828.1"/>
    <property type="molecule type" value="Genomic_DNA"/>
</dbReference>
<proteinExistence type="predicted"/>
<evidence type="ECO:0000313" key="2">
    <source>
        <dbReference type="Proteomes" id="UP000254181"/>
    </source>
</evidence>
<sequence length="109" mass="12027">MSVPLFLYHHDGVAIIFTNFQLDTLRFVHCTLYALTGYTTCNSPCCSSQRTPGSAANSISQETTKYSTTNCADNVGIITALNLYLTYINDGAIADILYLFRFRSGINIP</sequence>
<name>A0A377K5W1_ECOLX</name>
<dbReference type="Proteomes" id="UP000254181">
    <property type="component" value="Unassembled WGS sequence"/>
</dbReference>
<organism evidence="1 2">
    <name type="scientific">Escherichia coli</name>
    <dbReference type="NCBI Taxonomy" id="562"/>
    <lineage>
        <taxon>Bacteria</taxon>
        <taxon>Pseudomonadati</taxon>
        <taxon>Pseudomonadota</taxon>
        <taxon>Gammaproteobacteria</taxon>
        <taxon>Enterobacterales</taxon>
        <taxon>Enterobacteriaceae</taxon>
        <taxon>Escherichia</taxon>
    </lineage>
</organism>